<dbReference type="AlphaFoldDB" id="A0A7W4Z1Y1"/>
<feature type="transmembrane region" description="Helical" evidence="1">
    <location>
        <begin position="366"/>
        <end position="386"/>
    </location>
</feature>
<dbReference type="EMBL" id="JACHWR010000002">
    <property type="protein sequence ID" value="MBB3042331.1"/>
    <property type="molecule type" value="Genomic_DNA"/>
</dbReference>
<accession>A0A7W4Z1Y1</accession>
<dbReference type="Proteomes" id="UP000589626">
    <property type="component" value="Unassembled WGS sequence"/>
</dbReference>
<dbReference type="InterPro" id="IPR046264">
    <property type="entry name" value="DUF6297"/>
</dbReference>
<feature type="transmembrane region" description="Helical" evidence="1">
    <location>
        <begin position="211"/>
        <end position="231"/>
    </location>
</feature>
<dbReference type="Pfam" id="PF19814">
    <property type="entry name" value="DUF6297"/>
    <property type="match status" value="1"/>
</dbReference>
<keyword evidence="1" id="KW-0472">Membrane</keyword>
<feature type="transmembrane region" description="Helical" evidence="1">
    <location>
        <begin position="31"/>
        <end position="52"/>
    </location>
</feature>
<protein>
    <submittedName>
        <fullName evidence="2">Uncharacterized protein</fullName>
    </submittedName>
</protein>
<feature type="transmembrane region" description="Helical" evidence="1">
    <location>
        <begin position="304"/>
        <end position="321"/>
    </location>
</feature>
<name>A0A7W4Z1Y1_9ACTN</name>
<evidence type="ECO:0000313" key="3">
    <source>
        <dbReference type="Proteomes" id="UP000589626"/>
    </source>
</evidence>
<feature type="transmembrane region" description="Helical" evidence="1">
    <location>
        <begin position="147"/>
        <end position="167"/>
    </location>
</feature>
<keyword evidence="1" id="KW-1133">Transmembrane helix</keyword>
<feature type="transmembrane region" description="Helical" evidence="1">
    <location>
        <begin position="327"/>
        <end position="345"/>
    </location>
</feature>
<proteinExistence type="predicted"/>
<comment type="caution">
    <text evidence="2">The sequence shown here is derived from an EMBL/GenBank/DDBJ whole genome shotgun (WGS) entry which is preliminary data.</text>
</comment>
<feature type="transmembrane region" description="Helical" evidence="1">
    <location>
        <begin position="72"/>
        <end position="92"/>
    </location>
</feature>
<feature type="transmembrane region" description="Helical" evidence="1">
    <location>
        <begin position="179"/>
        <end position="199"/>
    </location>
</feature>
<feature type="transmembrane region" description="Helical" evidence="1">
    <location>
        <begin position="460"/>
        <end position="486"/>
    </location>
</feature>
<organism evidence="2 3">
    <name type="scientific">Nocardioides soli</name>
    <dbReference type="NCBI Taxonomy" id="1036020"/>
    <lineage>
        <taxon>Bacteria</taxon>
        <taxon>Bacillati</taxon>
        <taxon>Actinomycetota</taxon>
        <taxon>Actinomycetes</taxon>
        <taxon>Propionibacteriales</taxon>
        <taxon>Nocardioidaceae</taxon>
        <taxon>Nocardioides</taxon>
    </lineage>
</organism>
<gene>
    <name evidence="2" type="ORF">FHU40_002149</name>
</gene>
<reference evidence="2 3" key="1">
    <citation type="submission" date="2020-08" db="EMBL/GenBank/DDBJ databases">
        <title>Sequencing the genomes of 1000 actinobacteria strains.</title>
        <authorList>
            <person name="Klenk H.-P."/>
        </authorList>
    </citation>
    <scope>NUCLEOTIDE SEQUENCE [LARGE SCALE GENOMIC DNA]</scope>
    <source>
        <strain evidence="2 3">DSM 105498</strain>
    </source>
</reference>
<evidence type="ECO:0000256" key="1">
    <source>
        <dbReference type="SAM" id="Phobius"/>
    </source>
</evidence>
<dbReference type="RefSeq" id="WP_183592311.1">
    <property type="nucleotide sequence ID" value="NZ_JACHWR010000002.1"/>
</dbReference>
<feature type="transmembrane region" description="Helical" evidence="1">
    <location>
        <begin position="119"/>
        <end position="141"/>
    </location>
</feature>
<feature type="transmembrane region" description="Helical" evidence="1">
    <location>
        <begin position="398"/>
        <end position="418"/>
    </location>
</feature>
<evidence type="ECO:0000313" key="2">
    <source>
        <dbReference type="EMBL" id="MBB3042331.1"/>
    </source>
</evidence>
<feature type="transmembrane region" description="Helical" evidence="1">
    <location>
        <begin position="430"/>
        <end position="448"/>
    </location>
</feature>
<sequence>MSAEVRELRRQVRTWRRGRTDTSLLEAFQDAYVAIFSALVVGAMAINVLLNLRVVTSGACTSEACVDARGALGWLLALAGVTAVLGVARLLGPMLASPAVGSWLLATPLDRTALLRGRLLGTLAVAAVAGAVPAAVGGLLGGFAASAVAWSAVLAALLCVLLVALAARAQAASDRGIRALGRMLAAVLWAGLVLVAAGLVPGASGSPATPVLAGAAVLVGAGAAAYVVRAGRALAGIRRQRLTDGGALLPGLSGALSSLDLTLLFDVLLARHWRARSTVRIVRGRAVGGGALVWREVVRLRRNGAVLTALAAGLVLPYVAATLGLGHLVLVVVTLTGFVGGVGLFTALRVLSRTMSLLRCFPQPAWVVRVACLGVPGLVLVLWGLATAPAVHHAVGGPWPDSLLTALAAGVTVAAAAVRWTTSRPPDYRLPLIASPMGAVPTSLYGSVLRGFDVLLLGTIPLLAAPTAVGAAWSVALSAAVLAFLVSRR</sequence>
<keyword evidence="3" id="KW-1185">Reference proteome</keyword>
<keyword evidence="1" id="KW-0812">Transmembrane</keyword>